<comment type="caution">
    <text evidence="1">The sequence shown here is derived from an EMBL/GenBank/DDBJ whole genome shotgun (WGS) entry which is preliminary data.</text>
</comment>
<name>A0ABN8GIM3_9BACL</name>
<gene>
    <name evidence="1" type="ORF">PAECIP111892_02893</name>
</gene>
<organism evidence="1 2">
    <name type="scientific">Paenibacillus auburnensis</name>
    <dbReference type="NCBI Taxonomy" id="2905649"/>
    <lineage>
        <taxon>Bacteria</taxon>
        <taxon>Bacillati</taxon>
        <taxon>Bacillota</taxon>
        <taxon>Bacilli</taxon>
        <taxon>Bacillales</taxon>
        <taxon>Paenibacillaceae</taxon>
        <taxon>Paenibacillus</taxon>
    </lineage>
</organism>
<proteinExistence type="predicted"/>
<accession>A0ABN8GIM3</accession>
<evidence type="ECO:0000313" key="2">
    <source>
        <dbReference type="Proteomes" id="UP000838324"/>
    </source>
</evidence>
<evidence type="ECO:0000313" key="1">
    <source>
        <dbReference type="EMBL" id="CAH1207437.1"/>
    </source>
</evidence>
<sequence length="225" mass="26454">MQEEQEIFAAEGYNRSYASAAGLPILNVRGSISHESNGQLPFPWVTTGIKIDKEQMLETVMKQKSLEYLFKMQFSKEELTDRNLVVGCYEYKNPNDKEQITLYALVSLKEFLLRYGDERAFEILMRVGCPYEKIVEECDEAIKEHYAVLCRALHLKNLRNLYDVVYEWVEEEGQKTYINRYTKSGYRKIEAKSFVELTKLYDEQRKKDAKKTFSTLEPLEAFMQD</sequence>
<dbReference type="RefSeq" id="WP_236334197.1">
    <property type="nucleotide sequence ID" value="NZ_CAKMMG010000003.1"/>
</dbReference>
<dbReference type="Proteomes" id="UP000838324">
    <property type="component" value="Unassembled WGS sequence"/>
</dbReference>
<dbReference type="EMBL" id="CAKMMG010000003">
    <property type="protein sequence ID" value="CAH1207437.1"/>
    <property type="molecule type" value="Genomic_DNA"/>
</dbReference>
<protein>
    <submittedName>
        <fullName evidence="1">Uncharacterized protein</fullName>
    </submittedName>
</protein>
<reference evidence="1" key="1">
    <citation type="submission" date="2022-01" db="EMBL/GenBank/DDBJ databases">
        <authorList>
            <person name="Criscuolo A."/>
        </authorList>
    </citation>
    <scope>NUCLEOTIDE SEQUENCE</scope>
    <source>
        <strain evidence="1">CIP111892</strain>
    </source>
</reference>
<keyword evidence="2" id="KW-1185">Reference proteome</keyword>